<proteinExistence type="inferred from homology"/>
<dbReference type="InterPro" id="IPR002347">
    <property type="entry name" value="SDR_fam"/>
</dbReference>
<comment type="caution">
    <text evidence="6">The sequence shown here is derived from an EMBL/GenBank/DDBJ whole genome shotgun (WGS) entry which is preliminary data.</text>
</comment>
<dbReference type="PANTHER" id="PTHR43963:SF6">
    <property type="entry name" value="CHAIN DEHYDROGENASE FAMILY PROTEIN, PUTATIVE (AFU_ORTHOLOGUE AFUA_3G15350)-RELATED"/>
    <property type="match status" value="1"/>
</dbReference>
<protein>
    <recommendedName>
        <fullName evidence="8">Ketoreductase (KR) domain-containing protein</fullName>
    </recommendedName>
</protein>
<organism evidence="6 7">
    <name type="scientific">Saitoella complicata (strain BCRC 22490 / CBS 7301 / JCM 7358 / NBRC 10748 / NRRL Y-17804)</name>
    <dbReference type="NCBI Taxonomy" id="698492"/>
    <lineage>
        <taxon>Eukaryota</taxon>
        <taxon>Fungi</taxon>
        <taxon>Dikarya</taxon>
        <taxon>Ascomycota</taxon>
        <taxon>Taphrinomycotina</taxon>
        <taxon>Taphrinomycotina incertae sedis</taxon>
        <taxon>Saitoella</taxon>
    </lineage>
</organism>
<gene>
    <name evidence="6" type="ORF">G7K_3702-t1</name>
</gene>
<dbReference type="Gene3D" id="3.40.50.720">
    <property type="entry name" value="NAD(P)-binding Rossmann-like Domain"/>
    <property type="match status" value="1"/>
</dbReference>
<evidence type="ECO:0000256" key="3">
    <source>
        <dbReference type="ARBA" id="ARBA00023002"/>
    </source>
</evidence>
<accession>A0A0E9NIB6</accession>
<evidence type="ECO:0000256" key="4">
    <source>
        <dbReference type="RuleBase" id="RU000363"/>
    </source>
</evidence>
<reference evidence="6 7" key="3">
    <citation type="journal article" date="2015" name="Genome Announc.">
        <title>Draft Genome Sequence of the Archiascomycetous Yeast Saitoella complicata.</title>
        <authorList>
            <person name="Yamauchi K."/>
            <person name="Kondo S."/>
            <person name="Hamamoto M."/>
            <person name="Takahashi Y."/>
            <person name="Ogura Y."/>
            <person name="Hayashi T."/>
            <person name="Nishida H."/>
        </authorList>
    </citation>
    <scope>NUCLEOTIDE SEQUENCE [LARGE SCALE GENOMIC DNA]</scope>
    <source>
        <strain evidence="6 7">NRRL Y-17804</strain>
    </source>
</reference>
<keyword evidence="2" id="KW-0521">NADP</keyword>
<keyword evidence="7" id="KW-1185">Reference proteome</keyword>
<dbReference type="PROSITE" id="PS00061">
    <property type="entry name" value="ADH_SHORT"/>
    <property type="match status" value="1"/>
</dbReference>
<reference evidence="6 7" key="2">
    <citation type="journal article" date="2014" name="J. Gen. Appl. Microbiol.">
        <title>The early diverging ascomycetous budding yeast Saitoella complicata has three histone deacetylases belonging to the Clr6, Hos2, and Rpd3 lineages.</title>
        <authorList>
            <person name="Nishida H."/>
            <person name="Matsumoto T."/>
            <person name="Kondo S."/>
            <person name="Hamamoto M."/>
            <person name="Yoshikawa H."/>
        </authorList>
    </citation>
    <scope>NUCLEOTIDE SEQUENCE [LARGE SCALE GENOMIC DNA]</scope>
    <source>
        <strain evidence="6 7">NRRL Y-17804</strain>
    </source>
</reference>
<dbReference type="PRINTS" id="PR00081">
    <property type="entry name" value="GDHRDH"/>
</dbReference>
<feature type="region of interest" description="Disordered" evidence="5">
    <location>
        <begin position="1"/>
        <end position="27"/>
    </location>
</feature>
<dbReference type="InterPro" id="IPR036291">
    <property type="entry name" value="NAD(P)-bd_dom_sf"/>
</dbReference>
<dbReference type="GO" id="GO:0016491">
    <property type="term" value="F:oxidoreductase activity"/>
    <property type="evidence" value="ECO:0007669"/>
    <property type="project" value="UniProtKB-KW"/>
</dbReference>
<evidence type="ECO:0000256" key="5">
    <source>
        <dbReference type="SAM" id="MobiDB-lite"/>
    </source>
</evidence>
<comment type="similarity">
    <text evidence="1 4">Belongs to the short-chain dehydrogenases/reductases (SDR) family.</text>
</comment>
<name>A0A0E9NIB6_SAICN</name>
<evidence type="ECO:0000256" key="1">
    <source>
        <dbReference type="ARBA" id="ARBA00006484"/>
    </source>
</evidence>
<dbReference type="SUPFAM" id="SSF51735">
    <property type="entry name" value="NAD(P)-binding Rossmann-fold domains"/>
    <property type="match status" value="1"/>
</dbReference>
<dbReference type="AlphaFoldDB" id="A0A0E9NIB6"/>
<keyword evidence="3" id="KW-0560">Oxidoreductase</keyword>
<dbReference type="PANTHER" id="PTHR43963">
    <property type="entry name" value="CARBONYL REDUCTASE 1-RELATED"/>
    <property type="match status" value="1"/>
</dbReference>
<dbReference type="PRINTS" id="PR00080">
    <property type="entry name" value="SDRFAMILY"/>
</dbReference>
<dbReference type="OMA" id="GAQTPVM"/>
<evidence type="ECO:0008006" key="8">
    <source>
        <dbReference type="Google" id="ProtNLM"/>
    </source>
</evidence>
<dbReference type="EMBL" id="BACD03000023">
    <property type="protein sequence ID" value="GAO49553.1"/>
    <property type="molecule type" value="Genomic_DNA"/>
</dbReference>
<dbReference type="Proteomes" id="UP000033140">
    <property type="component" value="Unassembled WGS sequence"/>
</dbReference>
<dbReference type="Pfam" id="PF00106">
    <property type="entry name" value="adh_short"/>
    <property type="match status" value="1"/>
</dbReference>
<dbReference type="InterPro" id="IPR020904">
    <property type="entry name" value="Sc_DH/Rdtase_CS"/>
</dbReference>
<sequence length="378" mass="40807">MSNLRTLMPATMSENTTGQDGSGGQKRDLHLNPLPYTILPGSDDDVLGDKCCVFVDDGLFNRGLEIEAHRTVLELELAIAIENVRIMPASPKVIVVTGANKGIGAAIVKKLLTQPHTPGAPTRIIYLTARDPALGHATYTSLLTLRSPHAIIKFHALDITSTESCEEFKKFLQVTHGYVDVLVNNAGVAWKGDAFDEEVVRGTLAVNFYGTIRVTTILLPLLRATGREARIVNISSGSGMLVRLRDPALRAAFRDPALTEEGLLALLKKFQTDVSADRCLEGGWPKQAYAVSKIGVTAYTKVLARRLQNVQLAGKGKGKEEDKVLVNACCPGWCRTDMAGENATQSAEEGAELPVRLAVGDVGGVTGGWWHEGVVKEW</sequence>
<evidence type="ECO:0000256" key="2">
    <source>
        <dbReference type="ARBA" id="ARBA00022857"/>
    </source>
</evidence>
<dbReference type="STRING" id="698492.A0A0E9NIB6"/>
<evidence type="ECO:0000313" key="7">
    <source>
        <dbReference type="Proteomes" id="UP000033140"/>
    </source>
</evidence>
<reference evidence="6 7" key="1">
    <citation type="journal article" date="2011" name="J. Gen. Appl. Microbiol.">
        <title>Draft genome sequencing of the enigmatic yeast Saitoella complicata.</title>
        <authorList>
            <person name="Nishida H."/>
            <person name="Hamamoto M."/>
            <person name="Sugiyama J."/>
        </authorList>
    </citation>
    <scope>NUCLEOTIDE SEQUENCE [LARGE SCALE GENOMIC DNA]</scope>
    <source>
        <strain evidence="6 7">NRRL Y-17804</strain>
    </source>
</reference>
<evidence type="ECO:0000313" key="6">
    <source>
        <dbReference type="EMBL" id="GAO49553.1"/>
    </source>
</evidence>